<feature type="region of interest" description="Disordered" evidence="1">
    <location>
        <begin position="75"/>
        <end position="138"/>
    </location>
</feature>
<keyword evidence="3" id="KW-1185">Reference proteome</keyword>
<protein>
    <recommendedName>
        <fullName evidence="4">DUF433 domain-containing protein</fullName>
    </recommendedName>
</protein>
<evidence type="ECO:0000256" key="1">
    <source>
        <dbReference type="SAM" id="MobiDB-lite"/>
    </source>
</evidence>
<dbReference type="InterPro" id="IPR036388">
    <property type="entry name" value="WH-like_DNA-bd_sf"/>
</dbReference>
<comment type="caution">
    <text evidence="2">The sequence shown here is derived from an EMBL/GenBank/DDBJ whole genome shotgun (WGS) entry which is preliminary data.</text>
</comment>
<proteinExistence type="predicted"/>
<sequence>MWLKAMVDWTTCAAVARDPERAGGAWVFRGTPVPVAALFENVEDGAQVTEFVEWFPGVTLEQARAVLEHAAGALEAASRTSAGPRHPGSPTEDSRTPVPIATQQRSLAQPLGRRGSGIPAATPMRAWRQRPQPEGHRN</sequence>
<dbReference type="Gene3D" id="1.10.10.10">
    <property type="entry name" value="Winged helix-like DNA-binding domain superfamily/Winged helix DNA-binding domain"/>
    <property type="match status" value="1"/>
</dbReference>
<name>A0ABS1CLH2_9GAMM</name>
<gene>
    <name evidence="2" type="ORF">CKO31_16560</name>
</gene>
<evidence type="ECO:0000313" key="2">
    <source>
        <dbReference type="EMBL" id="MBK1632319.1"/>
    </source>
</evidence>
<dbReference type="Pfam" id="PF04255">
    <property type="entry name" value="DUF433"/>
    <property type="match status" value="1"/>
</dbReference>
<evidence type="ECO:0000313" key="3">
    <source>
        <dbReference type="Proteomes" id="UP000748752"/>
    </source>
</evidence>
<organism evidence="2 3">
    <name type="scientific">Thiohalocapsa halophila</name>
    <dbReference type="NCBI Taxonomy" id="69359"/>
    <lineage>
        <taxon>Bacteria</taxon>
        <taxon>Pseudomonadati</taxon>
        <taxon>Pseudomonadota</taxon>
        <taxon>Gammaproteobacteria</taxon>
        <taxon>Chromatiales</taxon>
        <taxon>Chromatiaceae</taxon>
        <taxon>Thiohalocapsa</taxon>
    </lineage>
</organism>
<dbReference type="Proteomes" id="UP000748752">
    <property type="component" value="Unassembled WGS sequence"/>
</dbReference>
<accession>A0ABS1CLH2</accession>
<reference evidence="2 3" key="1">
    <citation type="journal article" date="2020" name="Microorganisms">
        <title>Osmotic Adaptation and Compatible Solute Biosynthesis of Phototrophic Bacteria as Revealed from Genome Analyses.</title>
        <authorList>
            <person name="Imhoff J.F."/>
            <person name="Rahn T."/>
            <person name="Kunzel S."/>
            <person name="Keller A."/>
            <person name="Neulinger S.C."/>
        </authorList>
    </citation>
    <scope>NUCLEOTIDE SEQUENCE [LARGE SCALE GENOMIC DNA]</scope>
    <source>
        <strain evidence="2 3">DSM 6210</strain>
    </source>
</reference>
<dbReference type="EMBL" id="NRRV01000045">
    <property type="protein sequence ID" value="MBK1632319.1"/>
    <property type="molecule type" value="Genomic_DNA"/>
</dbReference>
<dbReference type="SUPFAM" id="SSF46689">
    <property type="entry name" value="Homeodomain-like"/>
    <property type="match status" value="1"/>
</dbReference>
<dbReference type="InterPro" id="IPR007367">
    <property type="entry name" value="DUF433"/>
</dbReference>
<evidence type="ECO:0008006" key="4">
    <source>
        <dbReference type="Google" id="ProtNLM"/>
    </source>
</evidence>
<dbReference type="InterPro" id="IPR009057">
    <property type="entry name" value="Homeodomain-like_sf"/>
</dbReference>